<dbReference type="SUPFAM" id="SSF51261">
    <property type="entry name" value="Duplicated hybrid motif"/>
    <property type="match status" value="1"/>
</dbReference>
<keyword evidence="2" id="KW-1133">Transmembrane helix</keyword>
<evidence type="ECO:0000313" key="4">
    <source>
        <dbReference type="EMBL" id="PZD97890.1"/>
    </source>
</evidence>
<name>A0A2W1LIT3_9BACL</name>
<sequence length="244" mass="26096">MNDQEKMNQSSEEAPKMNRGSKAAGPSAWKRILSKKWVSPAAFMAAAAIIVTLMWVYQGTDKAVTTSEITDPAGVSENDGDQATAETGEDSVPVSTSNEALQWPVADREGIETVLGFYDAAASADEREKAMVVSGTTYYPHMGIDLAKSDNSTFDVAAAMSGTVSMADSHPTNGDFVEITHEGGLVTVYQSLSEVQVKEGDEVKQGDLIAKAGQNELEKDLGVHVHFEIRENGSPINPAILLEE</sequence>
<dbReference type="GO" id="GO:0004222">
    <property type="term" value="F:metalloendopeptidase activity"/>
    <property type="evidence" value="ECO:0007669"/>
    <property type="project" value="TreeGrafter"/>
</dbReference>
<keyword evidence="5" id="KW-1185">Reference proteome</keyword>
<feature type="region of interest" description="Disordered" evidence="1">
    <location>
        <begin position="68"/>
        <end position="97"/>
    </location>
</feature>
<protein>
    <submittedName>
        <fullName evidence="4">M23 family peptidase</fullName>
    </submittedName>
</protein>
<dbReference type="Pfam" id="PF01551">
    <property type="entry name" value="Peptidase_M23"/>
    <property type="match status" value="1"/>
</dbReference>
<dbReference type="PANTHER" id="PTHR21666:SF291">
    <property type="entry name" value="STAGE II SPORULATION PROTEIN Q"/>
    <property type="match status" value="1"/>
</dbReference>
<evidence type="ECO:0000256" key="1">
    <source>
        <dbReference type="SAM" id="MobiDB-lite"/>
    </source>
</evidence>
<dbReference type="Gene3D" id="2.70.70.10">
    <property type="entry name" value="Glucose Permease (Domain IIA)"/>
    <property type="match status" value="1"/>
</dbReference>
<feature type="transmembrane region" description="Helical" evidence="2">
    <location>
        <begin position="37"/>
        <end position="57"/>
    </location>
</feature>
<dbReference type="PANTHER" id="PTHR21666">
    <property type="entry name" value="PEPTIDASE-RELATED"/>
    <property type="match status" value="1"/>
</dbReference>
<dbReference type="OrthoDB" id="2050153at2"/>
<dbReference type="CDD" id="cd12797">
    <property type="entry name" value="M23_peptidase"/>
    <property type="match status" value="1"/>
</dbReference>
<evidence type="ECO:0000313" key="5">
    <source>
        <dbReference type="Proteomes" id="UP000249522"/>
    </source>
</evidence>
<evidence type="ECO:0000259" key="3">
    <source>
        <dbReference type="Pfam" id="PF01551"/>
    </source>
</evidence>
<comment type="caution">
    <text evidence="4">The sequence shown here is derived from an EMBL/GenBank/DDBJ whole genome shotgun (WGS) entry which is preliminary data.</text>
</comment>
<keyword evidence="2" id="KW-0472">Membrane</keyword>
<dbReference type="EMBL" id="QKRB01000006">
    <property type="protein sequence ID" value="PZD97890.1"/>
    <property type="molecule type" value="Genomic_DNA"/>
</dbReference>
<feature type="region of interest" description="Disordered" evidence="1">
    <location>
        <begin position="1"/>
        <end position="25"/>
    </location>
</feature>
<dbReference type="Proteomes" id="UP000249522">
    <property type="component" value="Unassembled WGS sequence"/>
</dbReference>
<proteinExistence type="predicted"/>
<reference evidence="4 5" key="1">
    <citation type="submission" date="2018-06" db="EMBL/GenBank/DDBJ databases">
        <title>Paenibacillus imtechensis sp. nov.</title>
        <authorList>
            <person name="Pinnaka A.K."/>
            <person name="Singh H."/>
            <person name="Kaur M."/>
        </authorList>
    </citation>
    <scope>NUCLEOTIDE SEQUENCE [LARGE SCALE GENOMIC DNA]</scope>
    <source>
        <strain evidence="4 5">SMB1</strain>
    </source>
</reference>
<organism evidence="4 5">
    <name type="scientific">Paenibacillus sambharensis</name>
    <dbReference type="NCBI Taxonomy" id="1803190"/>
    <lineage>
        <taxon>Bacteria</taxon>
        <taxon>Bacillati</taxon>
        <taxon>Bacillota</taxon>
        <taxon>Bacilli</taxon>
        <taxon>Bacillales</taxon>
        <taxon>Paenibacillaceae</taxon>
        <taxon>Paenibacillus</taxon>
    </lineage>
</organism>
<accession>A0A2W1LIT3</accession>
<gene>
    <name evidence="4" type="ORF">DNH61_00665</name>
</gene>
<dbReference type="InterPro" id="IPR011055">
    <property type="entry name" value="Dup_hybrid_motif"/>
</dbReference>
<dbReference type="AlphaFoldDB" id="A0A2W1LIT3"/>
<evidence type="ECO:0000256" key="2">
    <source>
        <dbReference type="SAM" id="Phobius"/>
    </source>
</evidence>
<keyword evidence="2" id="KW-0812">Transmembrane</keyword>
<feature type="domain" description="M23ase beta-sheet core" evidence="3">
    <location>
        <begin position="140"/>
        <end position="238"/>
    </location>
</feature>
<dbReference type="InterPro" id="IPR016047">
    <property type="entry name" value="M23ase_b-sheet_dom"/>
</dbReference>
<dbReference type="InterPro" id="IPR050570">
    <property type="entry name" value="Cell_wall_metabolism_enzyme"/>
</dbReference>